<keyword evidence="1" id="KW-0812">Transmembrane</keyword>
<organism evidence="2 3">
    <name type="scientific">Artemisia annua</name>
    <name type="common">Sweet wormwood</name>
    <dbReference type="NCBI Taxonomy" id="35608"/>
    <lineage>
        <taxon>Eukaryota</taxon>
        <taxon>Viridiplantae</taxon>
        <taxon>Streptophyta</taxon>
        <taxon>Embryophyta</taxon>
        <taxon>Tracheophyta</taxon>
        <taxon>Spermatophyta</taxon>
        <taxon>Magnoliopsida</taxon>
        <taxon>eudicotyledons</taxon>
        <taxon>Gunneridae</taxon>
        <taxon>Pentapetalae</taxon>
        <taxon>asterids</taxon>
        <taxon>campanulids</taxon>
        <taxon>Asterales</taxon>
        <taxon>Asteraceae</taxon>
        <taxon>Asteroideae</taxon>
        <taxon>Anthemideae</taxon>
        <taxon>Artemisiinae</taxon>
        <taxon>Artemisia</taxon>
    </lineage>
</organism>
<sequence length="172" mass="19189">MVNYIDLGAIVSNSVNGSLRTCTESGVFSDGSGIKGDFDWSNLKDGAISFAFMVGLLIASPIFASLAKRSLCEMNNTALKVSYVHYQPLARTVFKPKCWIVILATDSQELQVMYKFKVYGKLAYVYEKGLVALEHHLETFYSVIDKHVESTLNEMKHDEHALEHDLTSSDVI</sequence>
<keyword evidence="1" id="KW-0472">Membrane</keyword>
<keyword evidence="1" id="KW-1133">Transmembrane helix</keyword>
<gene>
    <name evidence="2" type="ORF">CTI12_AA392000</name>
</gene>
<reference evidence="2 3" key="1">
    <citation type="journal article" date="2018" name="Mol. Plant">
        <title>The genome of Artemisia annua provides insight into the evolution of Asteraceae family and artemisinin biosynthesis.</title>
        <authorList>
            <person name="Shen Q."/>
            <person name="Zhang L."/>
            <person name="Liao Z."/>
            <person name="Wang S."/>
            <person name="Yan T."/>
            <person name="Shi P."/>
            <person name="Liu M."/>
            <person name="Fu X."/>
            <person name="Pan Q."/>
            <person name="Wang Y."/>
            <person name="Lv Z."/>
            <person name="Lu X."/>
            <person name="Zhang F."/>
            <person name="Jiang W."/>
            <person name="Ma Y."/>
            <person name="Chen M."/>
            <person name="Hao X."/>
            <person name="Li L."/>
            <person name="Tang Y."/>
            <person name="Lv G."/>
            <person name="Zhou Y."/>
            <person name="Sun X."/>
            <person name="Brodelius P.E."/>
            <person name="Rose J.K.C."/>
            <person name="Tang K."/>
        </authorList>
    </citation>
    <scope>NUCLEOTIDE SEQUENCE [LARGE SCALE GENOMIC DNA]</scope>
    <source>
        <strain evidence="3">cv. Huhao1</strain>
        <tissue evidence="2">Leaf</tissue>
    </source>
</reference>
<evidence type="ECO:0000313" key="3">
    <source>
        <dbReference type="Proteomes" id="UP000245207"/>
    </source>
</evidence>
<accession>A0A2U1LE95</accession>
<dbReference type="OrthoDB" id="6770063at2759"/>
<evidence type="ECO:0000256" key="1">
    <source>
        <dbReference type="SAM" id="Phobius"/>
    </source>
</evidence>
<name>A0A2U1LE95_ARTAN</name>
<evidence type="ECO:0000313" key="2">
    <source>
        <dbReference type="EMBL" id="PWA47312.1"/>
    </source>
</evidence>
<dbReference type="EMBL" id="PKPP01009869">
    <property type="protein sequence ID" value="PWA47312.1"/>
    <property type="molecule type" value="Genomic_DNA"/>
</dbReference>
<dbReference type="STRING" id="35608.A0A2U1LE95"/>
<keyword evidence="3" id="KW-1185">Reference proteome</keyword>
<protein>
    <submittedName>
        <fullName evidence="2">Major facilitator superfamily</fullName>
    </submittedName>
</protein>
<proteinExistence type="predicted"/>
<dbReference type="AlphaFoldDB" id="A0A2U1LE95"/>
<dbReference type="Proteomes" id="UP000245207">
    <property type="component" value="Unassembled WGS sequence"/>
</dbReference>
<comment type="caution">
    <text evidence="2">The sequence shown here is derived from an EMBL/GenBank/DDBJ whole genome shotgun (WGS) entry which is preliminary data.</text>
</comment>
<feature type="transmembrane region" description="Helical" evidence="1">
    <location>
        <begin position="47"/>
        <end position="67"/>
    </location>
</feature>